<name>A0AAV5MLS1_9ROSI</name>
<dbReference type="GO" id="GO:0006541">
    <property type="term" value="P:glutamine metabolic process"/>
    <property type="evidence" value="ECO:0007669"/>
    <property type="project" value="TreeGrafter"/>
</dbReference>
<dbReference type="PANTHER" id="PTHR23088">
    <property type="entry name" value="NITRILASE-RELATED"/>
    <property type="match status" value="1"/>
</dbReference>
<evidence type="ECO:0000313" key="2">
    <source>
        <dbReference type="EMBL" id="GKV50099.1"/>
    </source>
</evidence>
<dbReference type="PANTHER" id="PTHR23088:SF30">
    <property type="entry name" value="OMEGA-AMIDASE NIT2"/>
    <property type="match status" value="1"/>
</dbReference>
<dbReference type="SUPFAM" id="SSF56317">
    <property type="entry name" value="Carbon-nitrogen hydrolase"/>
    <property type="match status" value="1"/>
</dbReference>
<proteinExistence type="predicted"/>
<dbReference type="Pfam" id="PF00795">
    <property type="entry name" value="CN_hydrolase"/>
    <property type="match status" value="1"/>
</dbReference>
<feature type="domain" description="CN hydrolase" evidence="1">
    <location>
        <begin position="38"/>
        <end position="133"/>
    </location>
</feature>
<keyword evidence="3" id="KW-1185">Reference proteome</keyword>
<dbReference type="GO" id="GO:0006107">
    <property type="term" value="P:oxaloacetate metabolic process"/>
    <property type="evidence" value="ECO:0007669"/>
    <property type="project" value="TreeGrafter"/>
</dbReference>
<dbReference type="GO" id="GO:0050152">
    <property type="term" value="F:omega-amidase activity"/>
    <property type="evidence" value="ECO:0007669"/>
    <property type="project" value="TreeGrafter"/>
</dbReference>
<dbReference type="Proteomes" id="UP001054252">
    <property type="component" value="Unassembled WGS sequence"/>
</dbReference>
<dbReference type="GO" id="GO:0005739">
    <property type="term" value="C:mitochondrion"/>
    <property type="evidence" value="ECO:0007669"/>
    <property type="project" value="TreeGrafter"/>
</dbReference>
<evidence type="ECO:0000313" key="3">
    <source>
        <dbReference type="Proteomes" id="UP001054252"/>
    </source>
</evidence>
<accession>A0AAV5MLS1</accession>
<dbReference type="InterPro" id="IPR003010">
    <property type="entry name" value="C-N_Hydrolase"/>
</dbReference>
<comment type="caution">
    <text evidence="2">The sequence shown here is derived from an EMBL/GenBank/DDBJ whole genome shotgun (WGS) entry which is preliminary data.</text>
</comment>
<reference evidence="2 3" key="1">
    <citation type="journal article" date="2021" name="Commun. Biol.">
        <title>The genome of Shorea leprosula (Dipterocarpaceae) highlights the ecological relevance of drought in aseasonal tropical rainforests.</title>
        <authorList>
            <person name="Ng K.K.S."/>
            <person name="Kobayashi M.J."/>
            <person name="Fawcett J.A."/>
            <person name="Hatakeyama M."/>
            <person name="Paape T."/>
            <person name="Ng C.H."/>
            <person name="Ang C.C."/>
            <person name="Tnah L.H."/>
            <person name="Lee C.T."/>
            <person name="Nishiyama T."/>
            <person name="Sese J."/>
            <person name="O'Brien M.J."/>
            <person name="Copetti D."/>
            <person name="Mohd Noor M.I."/>
            <person name="Ong R.C."/>
            <person name="Putra M."/>
            <person name="Sireger I.Z."/>
            <person name="Indrioko S."/>
            <person name="Kosugi Y."/>
            <person name="Izuno A."/>
            <person name="Isagi Y."/>
            <person name="Lee S.L."/>
            <person name="Shimizu K.K."/>
        </authorList>
    </citation>
    <scope>NUCLEOTIDE SEQUENCE [LARGE SCALE GENOMIC DNA]</scope>
    <source>
        <strain evidence="2">214</strain>
    </source>
</reference>
<sequence>MVKMMRRMAKRMVKKINVSSVLSPEFKESQSISSRSHIAHARQAIEEAAVKGAQLVLLLEIWNSPYSNDSFPVYAEDIDAGGDTSPSTAMLSEGSRCLKITIVGGSMPERWGHNLYNTCVFGTDGKLKAKHQRFTILILIFLGR</sequence>
<dbReference type="Gene3D" id="3.60.110.10">
    <property type="entry name" value="Carbon-nitrogen hydrolase"/>
    <property type="match status" value="1"/>
</dbReference>
<evidence type="ECO:0000259" key="1">
    <source>
        <dbReference type="Pfam" id="PF00795"/>
    </source>
</evidence>
<dbReference type="EMBL" id="BPVZ01000339">
    <property type="protein sequence ID" value="GKV50099.1"/>
    <property type="molecule type" value="Genomic_DNA"/>
</dbReference>
<dbReference type="GO" id="GO:0006528">
    <property type="term" value="P:asparagine metabolic process"/>
    <property type="evidence" value="ECO:0007669"/>
    <property type="project" value="TreeGrafter"/>
</dbReference>
<organism evidence="2 3">
    <name type="scientific">Rubroshorea leprosula</name>
    <dbReference type="NCBI Taxonomy" id="152421"/>
    <lineage>
        <taxon>Eukaryota</taxon>
        <taxon>Viridiplantae</taxon>
        <taxon>Streptophyta</taxon>
        <taxon>Embryophyta</taxon>
        <taxon>Tracheophyta</taxon>
        <taxon>Spermatophyta</taxon>
        <taxon>Magnoliopsida</taxon>
        <taxon>eudicotyledons</taxon>
        <taxon>Gunneridae</taxon>
        <taxon>Pentapetalae</taxon>
        <taxon>rosids</taxon>
        <taxon>malvids</taxon>
        <taxon>Malvales</taxon>
        <taxon>Dipterocarpaceae</taxon>
        <taxon>Rubroshorea</taxon>
    </lineage>
</organism>
<dbReference type="AlphaFoldDB" id="A0AAV5MLS1"/>
<protein>
    <recommendedName>
        <fullName evidence="1">CN hydrolase domain-containing protein</fullName>
    </recommendedName>
</protein>
<dbReference type="InterPro" id="IPR036526">
    <property type="entry name" value="C-N_Hydrolase_sf"/>
</dbReference>
<gene>
    <name evidence="2" type="ORF">SLEP1_g56815</name>
</gene>